<keyword evidence="2" id="KW-1185">Reference proteome</keyword>
<dbReference type="AlphaFoldDB" id="E7RQR4"/>
<evidence type="ECO:0000313" key="2">
    <source>
        <dbReference type="Proteomes" id="UP000005580"/>
    </source>
</evidence>
<dbReference type="PANTHER" id="PTHR35145">
    <property type="entry name" value="CYTOPLASMIC PROTEIN-RELATED"/>
    <property type="match status" value="1"/>
</dbReference>
<comment type="caution">
    <text evidence="1">The sequence shown here is derived from an EMBL/GenBank/DDBJ whole genome shotgun (WGS) entry which is preliminary data.</text>
</comment>
<dbReference type="SUPFAM" id="SSF142906">
    <property type="entry name" value="YjbR-like"/>
    <property type="match status" value="1"/>
</dbReference>
<organism evidence="1 2">
    <name type="scientific">Hoylesella oralis ATCC 33269</name>
    <dbReference type="NCBI Taxonomy" id="873533"/>
    <lineage>
        <taxon>Bacteria</taxon>
        <taxon>Pseudomonadati</taxon>
        <taxon>Bacteroidota</taxon>
        <taxon>Bacteroidia</taxon>
        <taxon>Bacteroidales</taxon>
        <taxon>Prevotellaceae</taxon>
        <taxon>Hoylesella</taxon>
    </lineage>
</organism>
<sequence length="119" mass="14005">MNIEDVRTFTLSLHEAVTEELFAGHWISFRIGGKWFLLMQLDAPEPRVAVKMLPEMAAELRERYDGVRPAYHMNKRHWSDLYLNLLDEDFVRQCIRESFWLVASKLPKGVRERLAGSEK</sequence>
<evidence type="ECO:0000313" key="1">
    <source>
        <dbReference type="EMBL" id="EFZ36602.1"/>
    </source>
</evidence>
<proteinExistence type="predicted"/>
<dbReference type="InterPro" id="IPR058532">
    <property type="entry name" value="YjbR/MT2646/Rv2570-like"/>
</dbReference>
<gene>
    <name evidence="1" type="ORF">HMPREF0663_11515</name>
</gene>
<dbReference type="RefSeq" id="WP_004369659.1">
    <property type="nucleotide sequence ID" value="NZ_GL833119.1"/>
</dbReference>
<dbReference type="InterPro" id="IPR038056">
    <property type="entry name" value="YjbR-like_sf"/>
</dbReference>
<dbReference type="Pfam" id="PF04237">
    <property type="entry name" value="YjbR"/>
    <property type="match status" value="1"/>
</dbReference>
<dbReference type="eggNOG" id="COG2315">
    <property type="taxonomic scope" value="Bacteria"/>
</dbReference>
<dbReference type="PANTHER" id="PTHR35145:SF1">
    <property type="entry name" value="CYTOPLASMIC PROTEIN"/>
    <property type="match status" value="1"/>
</dbReference>
<dbReference type="Gene3D" id="3.90.1150.30">
    <property type="match status" value="1"/>
</dbReference>
<name>E7RQR4_9BACT</name>
<dbReference type="HOGENOM" id="CLU_105851_1_1_10"/>
<protein>
    <recommendedName>
        <fullName evidence="3">MmcQ/YjbR family DNA-binding protein</fullName>
    </recommendedName>
</protein>
<dbReference type="EMBL" id="AEPE02000005">
    <property type="protein sequence ID" value="EFZ36602.1"/>
    <property type="molecule type" value="Genomic_DNA"/>
</dbReference>
<accession>E7RQR4</accession>
<reference evidence="1" key="1">
    <citation type="submission" date="2011-01" db="EMBL/GenBank/DDBJ databases">
        <authorList>
            <person name="Muzny D."/>
            <person name="Qin X."/>
            <person name="Buhay C."/>
            <person name="Dugan-Rocha S."/>
            <person name="Ding Y."/>
            <person name="Chen G."/>
            <person name="Hawes A."/>
            <person name="Holder M."/>
            <person name="Jhangiani S."/>
            <person name="Johnson A."/>
            <person name="Khan Z."/>
            <person name="Li Z."/>
            <person name="Liu W."/>
            <person name="Liu X."/>
            <person name="Perez L."/>
            <person name="Shen H."/>
            <person name="Wang Q."/>
            <person name="Watt J."/>
            <person name="Xi L."/>
            <person name="Xin Y."/>
            <person name="Zhou J."/>
            <person name="Deng J."/>
            <person name="Jiang H."/>
            <person name="Liu Y."/>
            <person name="Qu J."/>
            <person name="Song X.-Z."/>
            <person name="Zhang L."/>
            <person name="Villasana D."/>
            <person name="Johnson A."/>
            <person name="Liu J."/>
            <person name="Liyanage D."/>
            <person name="Lorensuhewa L."/>
            <person name="Robinson T."/>
            <person name="Song A."/>
            <person name="Song B.-B."/>
            <person name="Dinh H."/>
            <person name="Thornton R."/>
            <person name="Coyle M."/>
            <person name="Francisco L."/>
            <person name="Jackson L."/>
            <person name="Javaid M."/>
            <person name="Korchina V."/>
            <person name="Kovar C."/>
            <person name="Mata R."/>
            <person name="Mathew T."/>
            <person name="Ngo R."/>
            <person name="Nguyen L."/>
            <person name="Nguyen N."/>
            <person name="Okwuonu G."/>
            <person name="Ongeri F."/>
            <person name="Pham C."/>
            <person name="Simmons D."/>
            <person name="Wilczek-Boney K."/>
            <person name="Hale W."/>
            <person name="Jakkamsetti A."/>
            <person name="Pham P."/>
            <person name="Ruth R."/>
            <person name="San Lucas F."/>
            <person name="Warren J."/>
            <person name="Zhang J."/>
            <person name="Zhao Z."/>
            <person name="Zhou C."/>
            <person name="Zhu D."/>
            <person name="Lee S."/>
            <person name="Bess C."/>
            <person name="Blankenburg K."/>
            <person name="Forbes L."/>
            <person name="Fu Q."/>
            <person name="Gubbala S."/>
            <person name="Hirani K."/>
            <person name="Jayaseelan J.C."/>
            <person name="Lara F."/>
            <person name="Munidasa M."/>
            <person name="Palculict T."/>
            <person name="Patil S."/>
            <person name="Pu L.-L."/>
            <person name="Saada N."/>
            <person name="Tang L."/>
            <person name="Weissenberger G."/>
            <person name="Zhu Y."/>
            <person name="Hemphill L."/>
            <person name="Shang Y."/>
            <person name="Youmans B."/>
            <person name="Ayvaz T."/>
            <person name="Ross M."/>
            <person name="Santibanez J."/>
            <person name="Aqrawi P."/>
            <person name="Gross S."/>
            <person name="Joshi V."/>
            <person name="Fowler G."/>
            <person name="Nazareth L."/>
            <person name="Reid J."/>
            <person name="Worley K."/>
            <person name="Petrosino J."/>
            <person name="Highlander S."/>
            <person name="Gibbs R."/>
        </authorList>
    </citation>
    <scope>NUCLEOTIDE SEQUENCE [LARGE SCALE GENOMIC DNA]</scope>
    <source>
        <strain evidence="1">ATCC 33269</strain>
    </source>
</reference>
<evidence type="ECO:0008006" key="3">
    <source>
        <dbReference type="Google" id="ProtNLM"/>
    </source>
</evidence>
<dbReference type="Proteomes" id="UP000005580">
    <property type="component" value="Unassembled WGS sequence"/>
</dbReference>
<dbReference type="InterPro" id="IPR007351">
    <property type="entry name" value="YjbR"/>
</dbReference>